<dbReference type="Proteomes" id="UP000005580">
    <property type="component" value="Unassembled WGS sequence"/>
</dbReference>
<name>E7RPD8_9BACT</name>
<dbReference type="HOGENOM" id="CLU_201201_0_0_10"/>
<dbReference type="STRING" id="28134.SAMN05444288_1862"/>
<dbReference type="RefSeq" id="WP_004368269.1">
    <property type="nucleotide sequence ID" value="NZ_GL833116.1"/>
</dbReference>
<keyword evidence="3" id="KW-1185">Reference proteome</keyword>
<accession>E7RPD8</accession>
<comment type="caution">
    <text evidence="2">The sequence shown here is derived from an EMBL/GenBank/DDBJ whole genome shotgun (WGS) entry which is preliminary data.</text>
</comment>
<evidence type="ECO:0000256" key="1">
    <source>
        <dbReference type="SAM" id="MobiDB-lite"/>
    </source>
</evidence>
<feature type="region of interest" description="Disordered" evidence="1">
    <location>
        <begin position="25"/>
        <end position="65"/>
    </location>
</feature>
<protein>
    <submittedName>
        <fullName evidence="2">Uncharacterized protein</fullName>
    </submittedName>
</protein>
<dbReference type="EMBL" id="AEPE02000003">
    <property type="protein sequence ID" value="EFZ37581.1"/>
    <property type="molecule type" value="Genomic_DNA"/>
</dbReference>
<proteinExistence type="predicted"/>
<sequence length="65" mass="6856">MKNRYIKPTCEVVFMEISRLCSGSGTNAGASIGGQGSPNEQEQGHIETGGPGVSGAKGTWLEEEW</sequence>
<reference evidence="2" key="1">
    <citation type="submission" date="2011-01" db="EMBL/GenBank/DDBJ databases">
        <authorList>
            <person name="Muzny D."/>
            <person name="Qin X."/>
            <person name="Buhay C."/>
            <person name="Dugan-Rocha S."/>
            <person name="Ding Y."/>
            <person name="Chen G."/>
            <person name="Hawes A."/>
            <person name="Holder M."/>
            <person name="Jhangiani S."/>
            <person name="Johnson A."/>
            <person name="Khan Z."/>
            <person name="Li Z."/>
            <person name="Liu W."/>
            <person name="Liu X."/>
            <person name="Perez L."/>
            <person name="Shen H."/>
            <person name="Wang Q."/>
            <person name="Watt J."/>
            <person name="Xi L."/>
            <person name="Xin Y."/>
            <person name="Zhou J."/>
            <person name="Deng J."/>
            <person name="Jiang H."/>
            <person name="Liu Y."/>
            <person name="Qu J."/>
            <person name="Song X.-Z."/>
            <person name="Zhang L."/>
            <person name="Villasana D."/>
            <person name="Johnson A."/>
            <person name="Liu J."/>
            <person name="Liyanage D."/>
            <person name="Lorensuhewa L."/>
            <person name="Robinson T."/>
            <person name="Song A."/>
            <person name="Song B.-B."/>
            <person name="Dinh H."/>
            <person name="Thornton R."/>
            <person name="Coyle M."/>
            <person name="Francisco L."/>
            <person name="Jackson L."/>
            <person name="Javaid M."/>
            <person name="Korchina V."/>
            <person name="Kovar C."/>
            <person name="Mata R."/>
            <person name="Mathew T."/>
            <person name="Ngo R."/>
            <person name="Nguyen L."/>
            <person name="Nguyen N."/>
            <person name="Okwuonu G."/>
            <person name="Ongeri F."/>
            <person name="Pham C."/>
            <person name="Simmons D."/>
            <person name="Wilczek-Boney K."/>
            <person name="Hale W."/>
            <person name="Jakkamsetti A."/>
            <person name="Pham P."/>
            <person name="Ruth R."/>
            <person name="San Lucas F."/>
            <person name="Warren J."/>
            <person name="Zhang J."/>
            <person name="Zhao Z."/>
            <person name="Zhou C."/>
            <person name="Zhu D."/>
            <person name="Lee S."/>
            <person name="Bess C."/>
            <person name="Blankenburg K."/>
            <person name="Forbes L."/>
            <person name="Fu Q."/>
            <person name="Gubbala S."/>
            <person name="Hirani K."/>
            <person name="Jayaseelan J.C."/>
            <person name="Lara F."/>
            <person name="Munidasa M."/>
            <person name="Palculict T."/>
            <person name="Patil S."/>
            <person name="Pu L.-L."/>
            <person name="Saada N."/>
            <person name="Tang L."/>
            <person name="Weissenberger G."/>
            <person name="Zhu Y."/>
            <person name="Hemphill L."/>
            <person name="Shang Y."/>
            <person name="Youmans B."/>
            <person name="Ayvaz T."/>
            <person name="Ross M."/>
            <person name="Santibanez J."/>
            <person name="Aqrawi P."/>
            <person name="Gross S."/>
            <person name="Joshi V."/>
            <person name="Fowler G."/>
            <person name="Nazareth L."/>
            <person name="Reid J."/>
            <person name="Worley K."/>
            <person name="Petrosino J."/>
            <person name="Highlander S."/>
            <person name="Gibbs R."/>
        </authorList>
    </citation>
    <scope>NUCLEOTIDE SEQUENCE [LARGE SCALE GENOMIC DNA]</scope>
    <source>
        <strain evidence="2">ATCC 33269</strain>
    </source>
</reference>
<dbReference type="AlphaFoldDB" id="E7RPD8"/>
<gene>
    <name evidence="2" type="ORF">HMPREF0663_11039</name>
</gene>
<evidence type="ECO:0000313" key="3">
    <source>
        <dbReference type="Proteomes" id="UP000005580"/>
    </source>
</evidence>
<evidence type="ECO:0000313" key="2">
    <source>
        <dbReference type="EMBL" id="EFZ37581.1"/>
    </source>
</evidence>
<organism evidence="2 3">
    <name type="scientific">Hoylesella oralis ATCC 33269</name>
    <dbReference type="NCBI Taxonomy" id="873533"/>
    <lineage>
        <taxon>Bacteria</taxon>
        <taxon>Pseudomonadati</taxon>
        <taxon>Bacteroidota</taxon>
        <taxon>Bacteroidia</taxon>
        <taxon>Bacteroidales</taxon>
        <taxon>Prevotellaceae</taxon>
        <taxon>Hoylesella</taxon>
    </lineage>
</organism>